<dbReference type="InterPro" id="IPR023095">
    <property type="entry name" value="Ade_MeTrfase_dom_2"/>
</dbReference>
<dbReference type="RefSeq" id="YP_006489274.1">
    <property type="nucleotide sequence ID" value="NC_018088.1"/>
</dbReference>
<dbReference type="NCBIfam" id="TIGR00571">
    <property type="entry name" value="dam"/>
    <property type="match status" value="1"/>
</dbReference>
<evidence type="ECO:0000256" key="4">
    <source>
        <dbReference type="ARBA" id="ARBA00022679"/>
    </source>
</evidence>
<sequence length="287" mass="33437">MSNQATNLLKYCGSKGKLLDVIEPYIHKATTMIVEPFCGSASVSLSQDKSYYLTDSSPELINFLQCVRDNPRGVIRYIRRLLNSEKEAIKVISKRDFFKLLRAEDREHDFLQASSIHRAARYYFILYHCFNGVYRVNQKGFCNIDFGGDNRKLPDDWQERIKDASQHINQHCKGIIDQQFDDMGMMRSILDSLATGEKLFVFIDPPYYDTFDMYTKEGTRFEFWDRLLQFLDDLDAAGIPFLMTNSHKPFILEKFGKYKIDKVPVKYTVSQDGKRPTVFEAFITNKV</sequence>
<dbReference type="GO" id="GO:0006298">
    <property type="term" value="P:mismatch repair"/>
    <property type="evidence" value="ECO:0007669"/>
    <property type="project" value="TreeGrafter"/>
</dbReference>
<accession>I3UMG9</accession>
<comment type="similarity">
    <text evidence="1">Belongs to the N(4)/N(6)-methyltransferase family.</text>
</comment>
<evidence type="ECO:0000313" key="7">
    <source>
        <dbReference type="EMBL" id="AFK66684.1"/>
    </source>
</evidence>
<evidence type="ECO:0000313" key="8">
    <source>
        <dbReference type="Proteomes" id="UP000005266"/>
    </source>
</evidence>
<name>I3UMG9_9CAUD</name>
<keyword evidence="8" id="KW-1185">Reference proteome</keyword>
<dbReference type="InterPro" id="IPR012327">
    <property type="entry name" value="MeTrfase_D12"/>
</dbReference>
<dbReference type="InterPro" id="IPR029063">
    <property type="entry name" value="SAM-dependent_MTases_sf"/>
</dbReference>
<dbReference type="GO" id="GO:0032259">
    <property type="term" value="P:methylation"/>
    <property type="evidence" value="ECO:0007669"/>
    <property type="project" value="UniProtKB-KW"/>
</dbReference>
<evidence type="ECO:0000256" key="6">
    <source>
        <dbReference type="ARBA" id="ARBA00047942"/>
    </source>
</evidence>
<evidence type="ECO:0000256" key="2">
    <source>
        <dbReference type="ARBA" id="ARBA00011900"/>
    </source>
</evidence>
<dbReference type="GO" id="GO:1904047">
    <property type="term" value="F:S-adenosyl-L-methionine binding"/>
    <property type="evidence" value="ECO:0007669"/>
    <property type="project" value="TreeGrafter"/>
</dbReference>
<dbReference type="Pfam" id="PF02086">
    <property type="entry name" value="MethyltransfD12"/>
    <property type="match status" value="1"/>
</dbReference>
<keyword evidence="4" id="KW-0808">Transferase</keyword>
<dbReference type="Proteomes" id="UP000005266">
    <property type="component" value="Segment"/>
</dbReference>
<dbReference type="GeneID" id="13165505"/>
<gene>
    <name evidence="7" type="ORF">COPG_00088</name>
</gene>
<reference evidence="7 8" key="1">
    <citation type="journal article" date="2013" name="Extremophiles">
        <title>Genomic analysis of cold-active Colwelliaphage 9A and psychrophilic phage-host interactions.</title>
        <authorList>
            <person name="Colangelo-Lillis J.R."/>
            <person name="Deming J.W."/>
        </authorList>
    </citation>
    <scope>NUCLEOTIDE SEQUENCE [LARGE SCALE GENOMIC DNA]</scope>
    <source>
        <strain evidence="7">9A</strain>
    </source>
</reference>
<keyword evidence="5" id="KW-0949">S-adenosyl-L-methionine</keyword>
<dbReference type="REBASE" id="49672">
    <property type="entry name" value="M.Cph9AORF88P"/>
</dbReference>
<evidence type="ECO:0000256" key="5">
    <source>
        <dbReference type="ARBA" id="ARBA00022691"/>
    </source>
</evidence>
<protein>
    <recommendedName>
        <fullName evidence="2">site-specific DNA-methyltransferase (adenine-specific)</fullName>
        <ecNumber evidence="2">2.1.1.72</ecNumber>
    </recommendedName>
</protein>
<dbReference type="Gene3D" id="1.10.1020.10">
    <property type="entry name" value="Adenine-specific Methyltransferase, Domain 2"/>
    <property type="match status" value="1"/>
</dbReference>
<comment type="catalytic activity">
    <reaction evidence="6">
        <text>a 2'-deoxyadenosine in DNA + S-adenosyl-L-methionine = an N(6)-methyl-2'-deoxyadenosine in DNA + S-adenosyl-L-homocysteine + H(+)</text>
        <dbReference type="Rhea" id="RHEA:15197"/>
        <dbReference type="Rhea" id="RHEA-COMP:12418"/>
        <dbReference type="Rhea" id="RHEA-COMP:12419"/>
        <dbReference type="ChEBI" id="CHEBI:15378"/>
        <dbReference type="ChEBI" id="CHEBI:57856"/>
        <dbReference type="ChEBI" id="CHEBI:59789"/>
        <dbReference type="ChEBI" id="CHEBI:90615"/>
        <dbReference type="ChEBI" id="CHEBI:90616"/>
        <dbReference type="EC" id="2.1.1.72"/>
    </reaction>
</comment>
<dbReference type="SUPFAM" id="SSF53335">
    <property type="entry name" value="S-adenosyl-L-methionine-dependent methyltransferases"/>
    <property type="match status" value="1"/>
</dbReference>
<proteinExistence type="inferred from homology"/>
<keyword evidence="3 7" id="KW-0489">Methyltransferase</keyword>
<dbReference type="EMBL" id="HQ317390">
    <property type="protein sequence ID" value="AFK66684.1"/>
    <property type="molecule type" value="Genomic_DNA"/>
</dbReference>
<organism evidence="7 8">
    <name type="scientific">Colwellia phage 9A</name>
    <dbReference type="NCBI Taxonomy" id="765765"/>
    <lineage>
        <taxon>Viruses</taxon>
        <taxon>Duplodnaviria</taxon>
        <taxon>Heunggongvirae</taxon>
        <taxon>Uroviricota</taxon>
        <taxon>Caudoviricetes</taxon>
        <taxon>Franklinbayvirus</taxon>
        <taxon>Franklinbayvirus fv9A</taxon>
    </lineage>
</organism>
<dbReference type="PANTHER" id="PTHR30481">
    <property type="entry name" value="DNA ADENINE METHYLASE"/>
    <property type="match status" value="1"/>
</dbReference>
<dbReference type="OrthoDB" id="8399at10239"/>
<dbReference type="PIRSF" id="PIRSF000398">
    <property type="entry name" value="M_m6A_EcoRV"/>
    <property type="match status" value="1"/>
</dbReference>
<dbReference type="InterPro" id="IPR012263">
    <property type="entry name" value="M_m6A_EcoRV"/>
</dbReference>
<dbReference type="KEGG" id="vg:13165505"/>
<dbReference type="Gene3D" id="3.40.50.150">
    <property type="entry name" value="Vaccinia Virus protein VP39"/>
    <property type="match status" value="1"/>
</dbReference>
<dbReference type="EC" id="2.1.1.72" evidence="2"/>
<evidence type="ECO:0000256" key="3">
    <source>
        <dbReference type="ARBA" id="ARBA00022603"/>
    </source>
</evidence>
<dbReference type="GO" id="GO:0009007">
    <property type="term" value="F:site-specific DNA-methyltransferase (adenine-specific) activity"/>
    <property type="evidence" value="ECO:0007669"/>
    <property type="project" value="UniProtKB-EC"/>
</dbReference>
<dbReference type="PANTHER" id="PTHR30481:SF3">
    <property type="entry name" value="DNA ADENINE METHYLASE"/>
    <property type="match status" value="1"/>
</dbReference>
<dbReference type="GO" id="GO:0009307">
    <property type="term" value="P:DNA restriction-modification system"/>
    <property type="evidence" value="ECO:0007669"/>
    <property type="project" value="InterPro"/>
</dbReference>
<dbReference type="PRINTS" id="PR00505">
    <property type="entry name" value="D12N6MTFRASE"/>
</dbReference>
<evidence type="ECO:0000256" key="1">
    <source>
        <dbReference type="ARBA" id="ARBA00006594"/>
    </source>
</evidence>
<dbReference type="GO" id="GO:0043565">
    <property type="term" value="F:sequence-specific DNA binding"/>
    <property type="evidence" value="ECO:0007669"/>
    <property type="project" value="TreeGrafter"/>
</dbReference>